<dbReference type="PANTHER" id="PTHR11061">
    <property type="entry name" value="RNA M5U METHYLTRANSFERASE"/>
    <property type="match status" value="1"/>
</dbReference>
<dbReference type="PANTHER" id="PTHR11061:SF30">
    <property type="entry name" value="TRNA (URACIL(54)-C(5))-METHYLTRANSFERASE"/>
    <property type="match status" value="1"/>
</dbReference>
<dbReference type="Pfam" id="PF01938">
    <property type="entry name" value="TRAM"/>
    <property type="match status" value="1"/>
</dbReference>
<feature type="compositionally biased region" description="Basic residues" evidence="5">
    <location>
        <begin position="332"/>
        <end position="349"/>
    </location>
</feature>
<dbReference type="InterPro" id="IPR030391">
    <property type="entry name" value="MeTrfase_TrmA_CS"/>
</dbReference>
<evidence type="ECO:0000259" key="6">
    <source>
        <dbReference type="PROSITE" id="PS50926"/>
    </source>
</evidence>
<keyword evidence="2 4" id="KW-0808">Transferase</keyword>
<name>A0ABP8KFQ4_9MICO</name>
<comment type="caution">
    <text evidence="7">The sequence shown here is derived from an EMBL/GenBank/DDBJ whole genome shotgun (WGS) entry which is preliminary data.</text>
</comment>
<feature type="active site" description="Nucleophile" evidence="4">
    <location>
        <position position="391"/>
    </location>
</feature>
<sequence>MPEHPTGLAVGDEVEVDVTAVAHGGHCVARHDGQVLFVRHALPGETVLARVTECGAGERFVRADAVAVVTASPDRVVPPCPWSGPGRCGGCDFQHVALARQRALKADVVHEQLARLARLEVDVVVEPVPGDAEGLDWRTRVEFAVDDQGRAGLRRHRSHDVVPVGHCRIAAPGIDALGVTEHVWTDADAVDAVAPSVGDPLAVAVPAGEVPVVRERVEVAWQGGDGRELGLDREFAVSARGFWQVHPGAARTLVAAVSTAVDARPGERALDLYAGVGLFTAALAEAVGPTGQVVAVESDPTAVGHARANLGDRPNVAVLAARVDDAFGVARPPRRGSARPRGTRPRKASRSPLLPGSADVVVLDPPRTGAGRGVCGEVAGLRPRVLVYVACDPAALARDTAYLADAGYRLDGLRAFDAFPMTHHVECVARFVPA</sequence>
<dbReference type="Gene3D" id="2.40.50.1070">
    <property type="match status" value="1"/>
</dbReference>
<accession>A0ABP8KFQ4</accession>
<comment type="similarity">
    <text evidence="4">Belongs to the class I-like SAM-binding methyltransferase superfamily. RNA M5U methyltransferase family.</text>
</comment>
<feature type="region of interest" description="Disordered" evidence="5">
    <location>
        <begin position="330"/>
        <end position="354"/>
    </location>
</feature>
<feature type="domain" description="TRAM" evidence="6">
    <location>
        <begin position="7"/>
        <end position="67"/>
    </location>
</feature>
<evidence type="ECO:0000313" key="7">
    <source>
        <dbReference type="EMBL" id="GAA4405764.1"/>
    </source>
</evidence>
<evidence type="ECO:0000256" key="5">
    <source>
        <dbReference type="SAM" id="MobiDB-lite"/>
    </source>
</evidence>
<dbReference type="Proteomes" id="UP001500945">
    <property type="component" value="Unassembled WGS sequence"/>
</dbReference>
<evidence type="ECO:0000313" key="8">
    <source>
        <dbReference type="Proteomes" id="UP001500945"/>
    </source>
</evidence>
<dbReference type="SUPFAM" id="SSF53335">
    <property type="entry name" value="S-adenosyl-L-methionine-dependent methyltransferases"/>
    <property type="match status" value="1"/>
</dbReference>
<dbReference type="CDD" id="cd02440">
    <property type="entry name" value="AdoMet_MTases"/>
    <property type="match status" value="1"/>
</dbReference>
<evidence type="ECO:0000256" key="4">
    <source>
        <dbReference type="PROSITE-ProRule" id="PRU01024"/>
    </source>
</evidence>
<dbReference type="RefSeq" id="WP_345205211.1">
    <property type="nucleotide sequence ID" value="NZ_BAABGM010000013.1"/>
</dbReference>
<organism evidence="7 8">
    <name type="scientific">Fodinibacter luteus</name>
    <dbReference type="NCBI Taxonomy" id="552064"/>
    <lineage>
        <taxon>Bacteria</taxon>
        <taxon>Bacillati</taxon>
        <taxon>Actinomycetota</taxon>
        <taxon>Actinomycetes</taxon>
        <taxon>Micrococcales</taxon>
        <taxon>Intrasporangiaceae</taxon>
        <taxon>Fodinibacter (ex Wang et al. 2009)</taxon>
    </lineage>
</organism>
<dbReference type="InterPro" id="IPR010280">
    <property type="entry name" value="U5_MeTrfase_fam"/>
</dbReference>
<dbReference type="EMBL" id="BAABGM010000013">
    <property type="protein sequence ID" value="GAA4405764.1"/>
    <property type="molecule type" value="Genomic_DNA"/>
</dbReference>
<dbReference type="Gene3D" id="3.40.50.150">
    <property type="entry name" value="Vaccinia Virus protein VP39"/>
    <property type="match status" value="2"/>
</dbReference>
<evidence type="ECO:0000256" key="1">
    <source>
        <dbReference type="ARBA" id="ARBA00022603"/>
    </source>
</evidence>
<feature type="binding site" evidence="4">
    <location>
        <position position="364"/>
    </location>
    <ligand>
        <name>S-adenosyl-L-methionine</name>
        <dbReference type="ChEBI" id="CHEBI:59789"/>
    </ligand>
</feature>
<dbReference type="PROSITE" id="PS50926">
    <property type="entry name" value="TRAM"/>
    <property type="match status" value="1"/>
</dbReference>
<gene>
    <name evidence="7" type="ORF">GCM10023168_19760</name>
</gene>
<keyword evidence="1 4" id="KW-0489">Methyltransferase</keyword>
<feature type="binding site" evidence="4">
    <location>
        <position position="244"/>
    </location>
    <ligand>
        <name>S-adenosyl-L-methionine</name>
        <dbReference type="ChEBI" id="CHEBI:59789"/>
    </ligand>
</feature>
<keyword evidence="3 4" id="KW-0949">S-adenosyl-L-methionine</keyword>
<protein>
    <submittedName>
        <fullName evidence="7">TRAM domain-containing protein</fullName>
    </submittedName>
</protein>
<reference evidence="8" key="1">
    <citation type="journal article" date="2019" name="Int. J. Syst. Evol. Microbiol.">
        <title>The Global Catalogue of Microorganisms (GCM) 10K type strain sequencing project: providing services to taxonomists for standard genome sequencing and annotation.</title>
        <authorList>
            <consortium name="The Broad Institute Genomics Platform"/>
            <consortium name="The Broad Institute Genome Sequencing Center for Infectious Disease"/>
            <person name="Wu L."/>
            <person name="Ma J."/>
        </authorList>
    </citation>
    <scope>NUCLEOTIDE SEQUENCE [LARGE SCALE GENOMIC DNA]</scope>
    <source>
        <strain evidence="8">JCM 17809</strain>
    </source>
</reference>
<dbReference type="InterPro" id="IPR002792">
    <property type="entry name" value="TRAM_dom"/>
</dbReference>
<evidence type="ECO:0000256" key="3">
    <source>
        <dbReference type="ARBA" id="ARBA00022691"/>
    </source>
</evidence>
<feature type="binding site" evidence="4">
    <location>
        <position position="273"/>
    </location>
    <ligand>
        <name>S-adenosyl-L-methionine</name>
        <dbReference type="ChEBI" id="CHEBI:59789"/>
    </ligand>
</feature>
<proteinExistence type="inferred from homology"/>
<feature type="binding site" evidence="4">
    <location>
        <position position="297"/>
    </location>
    <ligand>
        <name>S-adenosyl-L-methionine</name>
        <dbReference type="ChEBI" id="CHEBI:59789"/>
    </ligand>
</feature>
<keyword evidence="8" id="KW-1185">Reference proteome</keyword>
<dbReference type="InterPro" id="IPR012340">
    <property type="entry name" value="NA-bd_OB-fold"/>
</dbReference>
<dbReference type="InterPro" id="IPR029063">
    <property type="entry name" value="SAM-dependent_MTases_sf"/>
</dbReference>
<dbReference type="SUPFAM" id="SSF50249">
    <property type="entry name" value="Nucleic acid-binding proteins"/>
    <property type="match status" value="1"/>
</dbReference>
<dbReference type="Gene3D" id="2.40.50.140">
    <property type="entry name" value="Nucleic acid-binding proteins"/>
    <property type="match status" value="1"/>
</dbReference>
<evidence type="ECO:0000256" key="2">
    <source>
        <dbReference type="ARBA" id="ARBA00022679"/>
    </source>
</evidence>
<dbReference type="PROSITE" id="PS01231">
    <property type="entry name" value="TRMA_2"/>
    <property type="match status" value="1"/>
</dbReference>
<dbReference type="Pfam" id="PF05958">
    <property type="entry name" value="tRNA_U5-meth_tr"/>
    <property type="match status" value="1"/>
</dbReference>
<dbReference type="PROSITE" id="PS51687">
    <property type="entry name" value="SAM_MT_RNA_M5U"/>
    <property type="match status" value="1"/>
</dbReference>